<sequence>MRAFKDQSNQEPLRRRLEMVGRISSLTATAHKLIQQASGVEMEIMRLELALADDPADEKLVSALRESEEQASAIRSEQTETNAAIEAAEAAVKDIDLLIAKTKGG</sequence>
<gene>
    <name evidence="1" type="ORF">AS026_13185</name>
</gene>
<evidence type="ECO:0000313" key="2">
    <source>
        <dbReference type="Proteomes" id="UP000068164"/>
    </source>
</evidence>
<name>A0A120FIM3_9HYPH</name>
<dbReference type="Proteomes" id="UP000068164">
    <property type="component" value="Unassembled WGS sequence"/>
</dbReference>
<accession>A0A120FIM3</accession>
<dbReference type="OrthoDB" id="8404570at2"/>
<reference evidence="1 2" key="1">
    <citation type="submission" date="2015-11" db="EMBL/GenBank/DDBJ databases">
        <title>Draft Genome Sequence of the Strain BR 10423 (Rhizobium sp.) isolated from nodules of Mimosa pudica.</title>
        <authorList>
            <person name="Barauna A.C."/>
            <person name="Zilli J.E."/>
            <person name="Simoes-Araujo J.L."/>
            <person name="Reis V.M."/>
            <person name="James E.K."/>
            <person name="Reis F.B.Jr."/>
            <person name="Rouws L.F."/>
            <person name="Passos S.R."/>
            <person name="Gois S.R."/>
        </authorList>
    </citation>
    <scope>NUCLEOTIDE SEQUENCE [LARGE SCALE GENOMIC DNA]</scope>
    <source>
        <strain evidence="1 2">BR10423</strain>
    </source>
</reference>
<organism evidence="1 2">
    <name type="scientific">Rhizobium altiplani</name>
    <dbReference type="NCBI Taxonomy" id="1864509"/>
    <lineage>
        <taxon>Bacteria</taxon>
        <taxon>Pseudomonadati</taxon>
        <taxon>Pseudomonadota</taxon>
        <taxon>Alphaproteobacteria</taxon>
        <taxon>Hyphomicrobiales</taxon>
        <taxon>Rhizobiaceae</taxon>
        <taxon>Rhizobium/Agrobacterium group</taxon>
        <taxon>Rhizobium</taxon>
    </lineage>
</organism>
<keyword evidence="2" id="KW-1185">Reference proteome</keyword>
<dbReference type="EMBL" id="LNCD01000103">
    <property type="protein sequence ID" value="KWV47722.1"/>
    <property type="molecule type" value="Genomic_DNA"/>
</dbReference>
<proteinExistence type="predicted"/>
<comment type="caution">
    <text evidence="1">The sequence shown here is derived from an EMBL/GenBank/DDBJ whole genome shotgun (WGS) entry which is preliminary data.</text>
</comment>
<dbReference type="RefSeq" id="WP_062372202.1">
    <property type="nucleotide sequence ID" value="NZ_LNCD01000103.1"/>
</dbReference>
<protein>
    <submittedName>
        <fullName evidence="1">Uncharacterized protein</fullName>
    </submittedName>
</protein>
<evidence type="ECO:0000313" key="1">
    <source>
        <dbReference type="EMBL" id="KWV47722.1"/>
    </source>
</evidence>
<dbReference type="AlphaFoldDB" id="A0A120FIM3"/>